<gene>
    <name evidence="7" type="ORF">ACFPT7_14805</name>
</gene>
<evidence type="ECO:0000256" key="1">
    <source>
        <dbReference type="ARBA" id="ARBA00022617"/>
    </source>
</evidence>
<evidence type="ECO:0000256" key="4">
    <source>
        <dbReference type="PROSITE-ProRule" id="PRU00433"/>
    </source>
</evidence>
<keyword evidence="3 4" id="KW-0408">Iron</keyword>
<reference evidence="8" key="1">
    <citation type="journal article" date="2019" name="Int. J. Syst. Evol. Microbiol.">
        <title>The Global Catalogue of Microorganisms (GCM) 10K type strain sequencing project: providing services to taxonomists for standard genome sequencing and annotation.</title>
        <authorList>
            <consortium name="The Broad Institute Genomics Platform"/>
            <consortium name="The Broad Institute Genome Sequencing Center for Infectious Disease"/>
            <person name="Wu L."/>
            <person name="Ma J."/>
        </authorList>
    </citation>
    <scope>NUCLEOTIDE SEQUENCE [LARGE SCALE GENOMIC DNA]</scope>
    <source>
        <strain evidence="8">JCM 4087</strain>
    </source>
</reference>
<sequence length="123" mass="13232">MRRKIGTGLMVCGVALSVFAMAGALSGCKPLPPSKDPKLFTPEEARGAQVFQTKCARCHYPTTTRGLHGPGLQAITKVKSMPSGAPPTDERLTATILHGHGMMEPVPMKDEDMPYLLAYLHTL</sequence>
<keyword evidence="8" id="KW-1185">Reference proteome</keyword>
<keyword evidence="5" id="KW-0732">Signal</keyword>
<evidence type="ECO:0000256" key="2">
    <source>
        <dbReference type="ARBA" id="ARBA00022723"/>
    </source>
</evidence>
<protein>
    <submittedName>
        <fullName evidence="7">Cytochrome c</fullName>
    </submittedName>
</protein>
<keyword evidence="2 4" id="KW-0479">Metal-binding</keyword>
<evidence type="ECO:0000256" key="5">
    <source>
        <dbReference type="SAM" id="SignalP"/>
    </source>
</evidence>
<dbReference type="PROSITE" id="PS51007">
    <property type="entry name" value="CYTC"/>
    <property type="match status" value="1"/>
</dbReference>
<evidence type="ECO:0000313" key="8">
    <source>
        <dbReference type="Proteomes" id="UP001596091"/>
    </source>
</evidence>
<dbReference type="SUPFAM" id="SSF46626">
    <property type="entry name" value="Cytochrome c"/>
    <property type="match status" value="1"/>
</dbReference>
<evidence type="ECO:0000256" key="3">
    <source>
        <dbReference type="ARBA" id="ARBA00023004"/>
    </source>
</evidence>
<dbReference type="Gene3D" id="1.10.760.10">
    <property type="entry name" value="Cytochrome c-like domain"/>
    <property type="match status" value="1"/>
</dbReference>
<dbReference type="Proteomes" id="UP001596091">
    <property type="component" value="Unassembled WGS sequence"/>
</dbReference>
<comment type="caution">
    <text evidence="7">The sequence shown here is derived from an EMBL/GenBank/DDBJ whole genome shotgun (WGS) entry which is preliminary data.</text>
</comment>
<evidence type="ECO:0000259" key="6">
    <source>
        <dbReference type="PROSITE" id="PS51007"/>
    </source>
</evidence>
<feature type="signal peptide" evidence="5">
    <location>
        <begin position="1"/>
        <end position="22"/>
    </location>
</feature>
<proteinExistence type="predicted"/>
<dbReference type="Pfam" id="PF00034">
    <property type="entry name" value="Cytochrom_C"/>
    <property type="match status" value="1"/>
</dbReference>
<feature type="chain" id="PRO_5047146968" evidence="5">
    <location>
        <begin position="23"/>
        <end position="123"/>
    </location>
</feature>
<dbReference type="EMBL" id="JBHSPH010000005">
    <property type="protein sequence ID" value="MFC5863574.1"/>
    <property type="molecule type" value="Genomic_DNA"/>
</dbReference>
<feature type="domain" description="Cytochrome c" evidence="6">
    <location>
        <begin position="42"/>
        <end position="123"/>
    </location>
</feature>
<accession>A0ABW1EHV0</accession>
<name>A0ABW1EHV0_9BACT</name>
<organism evidence="7 8">
    <name type="scientific">Acidicapsa dinghuensis</name>
    <dbReference type="NCBI Taxonomy" id="2218256"/>
    <lineage>
        <taxon>Bacteria</taxon>
        <taxon>Pseudomonadati</taxon>
        <taxon>Acidobacteriota</taxon>
        <taxon>Terriglobia</taxon>
        <taxon>Terriglobales</taxon>
        <taxon>Acidobacteriaceae</taxon>
        <taxon>Acidicapsa</taxon>
    </lineage>
</organism>
<dbReference type="InterPro" id="IPR036909">
    <property type="entry name" value="Cyt_c-like_dom_sf"/>
</dbReference>
<evidence type="ECO:0000313" key="7">
    <source>
        <dbReference type="EMBL" id="MFC5863574.1"/>
    </source>
</evidence>
<dbReference type="PROSITE" id="PS51257">
    <property type="entry name" value="PROKAR_LIPOPROTEIN"/>
    <property type="match status" value="1"/>
</dbReference>
<dbReference type="RefSeq" id="WP_263340198.1">
    <property type="nucleotide sequence ID" value="NZ_JAGSYH010000005.1"/>
</dbReference>
<keyword evidence="1 4" id="KW-0349">Heme</keyword>
<dbReference type="InterPro" id="IPR009056">
    <property type="entry name" value="Cyt_c-like_dom"/>
</dbReference>